<feature type="binding site" evidence="7">
    <location>
        <position position="765"/>
    </location>
    <ligand>
        <name>a divalent metal cation</name>
        <dbReference type="ChEBI" id="CHEBI:60240"/>
        <label>2</label>
        <note>catalytic</note>
    </ligand>
</feature>
<gene>
    <name evidence="12" type="primary">ga19098</name>
    <name evidence="12" type="ORF">PR202_ga19098</name>
</gene>
<reference evidence="12" key="1">
    <citation type="journal article" date="2018" name="DNA Res.">
        <title>Multiple hybrid de novo genome assembly of finger millet, an orphan allotetraploid crop.</title>
        <authorList>
            <person name="Hatakeyama M."/>
            <person name="Aluri S."/>
            <person name="Balachadran M.T."/>
            <person name="Sivarajan S.R."/>
            <person name="Patrignani A."/>
            <person name="Gruter S."/>
            <person name="Poveda L."/>
            <person name="Shimizu-Inatsugi R."/>
            <person name="Baeten J."/>
            <person name="Francoijs K.J."/>
            <person name="Nataraja K.N."/>
            <person name="Reddy Y.A.N."/>
            <person name="Phadnis S."/>
            <person name="Ravikumar R.L."/>
            <person name="Schlapbach R."/>
            <person name="Sreeman S.M."/>
            <person name="Shimizu K.K."/>
        </authorList>
    </citation>
    <scope>NUCLEOTIDE SEQUENCE</scope>
</reference>
<evidence type="ECO:0000256" key="3">
    <source>
        <dbReference type="ARBA" id="ARBA00022448"/>
    </source>
</evidence>
<keyword evidence="7 8" id="KW-0031">Aminopeptidase</keyword>
<keyword evidence="7 8" id="KW-0479">Metal-binding</keyword>
<comment type="cofactor">
    <cofactor evidence="7">
        <name>Co(2+)</name>
        <dbReference type="ChEBI" id="CHEBI:48828"/>
    </cofactor>
    <cofactor evidence="7">
        <name>Zn(2+)</name>
        <dbReference type="ChEBI" id="CHEBI:29105"/>
    </cofactor>
    <cofactor evidence="7">
        <name>Mn(2+)</name>
        <dbReference type="ChEBI" id="CHEBI:29035"/>
    </cofactor>
    <cofactor evidence="7">
        <name>Fe(2+)</name>
        <dbReference type="ChEBI" id="CHEBI:29033"/>
    </cofactor>
    <text evidence="7">Binds 2 divalent metal cations per subunit. Has a high-affinity and a low affinity metal-binding site. The true nature of the physiological cofactor is under debate. The enzyme is active with cobalt, zinc, manganese or divalent iron ions. Most likely, methionine aminopeptidases function as mononuclear Fe(2+)-metalloproteases under physiological conditions, and the catalytically relevant metal-binding site has been assigned to the histidine-containing high-affinity site.</text>
</comment>
<dbReference type="InterPro" id="IPR045035">
    <property type="entry name" value="YSL-like"/>
</dbReference>
<feature type="domain" description="Peptidase M24" evidence="11">
    <location>
        <begin position="672"/>
        <end position="906"/>
    </location>
</feature>
<evidence type="ECO:0000256" key="9">
    <source>
        <dbReference type="SAM" id="MobiDB-lite"/>
    </source>
</evidence>
<evidence type="ECO:0000256" key="10">
    <source>
        <dbReference type="SAM" id="Phobius"/>
    </source>
</evidence>
<dbReference type="Gene3D" id="3.90.230.10">
    <property type="entry name" value="Creatinase/methionine aminopeptidase superfamily"/>
    <property type="match status" value="1"/>
</dbReference>
<dbReference type="Proteomes" id="UP001054889">
    <property type="component" value="Unassembled WGS sequence"/>
</dbReference>
<feature type="region of interest" description="Disordered" evidence="9">
    <location>
        <begin position="605"/>
        <end position="649"/>
    </location>
</feature>
<keyword evidence="3" id="KW-0813">Transport</keyword>
<feature type="transmembrane region" description="Helical" evidence="10">
    <location>
        <begin position="84"/>
        <end position="102"/>
    </location>
</feature>
<dbReference type="GO" id="GO:0035673">
    <property type="term" value="F:oligopeptide transmembrane transporter activity"/>
    <property type="evidence" value="ECO:0007669"/>
    <property type="project" value="InterPro"/>
</dbReference>
<dbReference type="PRINTS" id="PR00599">
    <property type="entry name" value="MAPEPTIDASE"/>
</dbReference>
<dbReference type="InterPro" id="IPR002467">
    <property type="entry name" value="Pept_M24A_MAP1"/>
</dbReference>
<dbReference type="AlphaFoldDB" id="A0AAV5CUJ0"/>
<feature type="transmembrane region" description="Helical" evidence="10">
    <location>
        <begin position="302"/>
        <end position="322"/>
    </location>
</feature>
<feature type="transmembrane region" description="Helical" evidence="10">
    <location>
        <begin position="372"/>
        <end position="394"/>
    </location>
</feature>
<comment type="subcellular location">
    <subcellularLocation>
        <location evidence="1">Membrane</location>
        <topology evidence="1">Multi-pass membrane protein</topology>
    </subcellularLocation>
</comment>
<dbReference type="InterPro" id="IPR001714">
    <property type="entry name" value="Pept_M24_MAP"/>
</dbReference>
<feature type="binding site" evidence="7">
    <location>
        <position position="869"/>
    </location>
    <ligand>
        <name>a divalent metal cation</name>
        <dbReference type="ChEBI" id="CHEBI:60240"/>
        <label>2</label>
        <note>catalytic</note>
    </ligand>
</feature>
<keyword evidence="7 8" id="KW-0645">Protease</keyword>
<evidence type="ECO:0000256" key="6">
    <source>
        <dbReference type="ARBA" id="ARBA00023136"/>
    </source>
</evidence>
<evidence type="ECO:0000313" key="12">
    <source>
        <dbReference type="EMBL" id="GJN01801.1"/>
    </source>
</evidence>
<dbReference type="Pfam" id="PF00557">
    <property type="entry name" value="Peptidase_M24"/>
    <property type="match status" value="1"/>
</dbReference>
<evidence type="ECO:0000256" key="5">
    <source>
        <dbReference type="ARBA" id="ARBA00022989"/>
    </source>
</evidence>
<feature type="transmembrane region" description="Helical" evidence="10">
    <location>
        <begin position="468"/>
        <end position="492"/>
    </location>
</feature>
<keyword evidence="5 10" id="KW-1133">Transmembrane helix</keyword>
<organism evidence="12 13">
    <name type="scientific">Eleusine coracana subsp. coracana</name>
    <dbReference type="NCBI Taxonomy" id="191504"/>
    <lineage>
        <taxon>Eukaryota</taxon>
        <taxon>Viridiplantae</taxon>
        <taxon>Streptophyta</taxon>
        <taxon>Embryophyta</taxon>
        <taxon>Tracheophyta</taxon>
        <taxon>Spermatophyta</taxon>
        <taxon>Magnoliopsida</taxon>
        <taxon>Liliopsida</taxon>
        <taxon>Poales</taxon>
        <taxon>Poaceae</taxon>
        <taxon>PACMAD clade</taxon>
        <taxon>Chloridoideae</taxon>
        <taxon>Cynodonteae</taxon>
        <taxon>Eleusininae</taxon>
        <taxon>Eleusine</taxon>
    </lineage>
</organism>
<feature type="binding site" evidence="7">
    <location>
        <position position="835"/>
    </location>
    <ligand>
        <name>substrate</name>
    </ligand>
</feature>
<dbReference type="NCBIfam" id="TIGR00500">
    <property type="entry name" value="met_pdase_I"/>
    <property type="match status" value="1"/>
</dbReference>
<feature type="binding site" evidence="7">
    <location>
        <position position="765"/>
    </location>
    <ligand>
        <name>a divalent metal cation</name>
        <dbReference type="ChEBI" id="CHEBI:60240"/>
        <label>1</label>
    </ligand>
</feature>
<dbReference type="GO" id="GO:0006508">
    <property type="term" value="P:proteolysis"/>
    <property type="evidence" value="ECO:0007669"/>
    <property type="project" value="UniProtKB-KW"/>
</dbReference>
<feature type="transmembrane region" description="Helical" evidence="10">
    <location>
        <begin position="504"/>
        <end position="530"/>
    </location>
</feature>
<evidence type="ECO:0000256" key="4">
    <source>
        <dbReference type="ARBA" id="ARBA00022692"/>
    </source>
</evidence>
<feature type="binding site" evidence="7">
    <location>
        <position position="737"/>
    </location>
    <ligand>
        <name>substrate</name>
    </ligand>
</feature>
<dbReference type="CDD" id="cd01086">
    <property type="entry name" value="MetAP1"/>
    <property type="match status" value="1"/>
</dbReference>
<keyword evidence="7" id="KW-0378">Hydrolase</keyword>
<feature type="transmembrane region" description="Helical" evidence="10">
    <location>
        <begin position="185"/>
        <end position="210"/>
    </location>
</feature>
<evidence type="ECO:0000256" key="7">
    <source>
        <dbReference type="HAMAP-Rule" id="MF_03174"/>
    </source>
</evidence>
<dbReference type="SUPFAM" id="SSF55920">
    <property type="entry name" value="Creatinase/aminopeptidase"/>
    <property type="match status" value="1"/>
</dbReference>
<evidence type="ECO:0000256" key="8">
    <source>
        <dbReference type="RuleBase" id="RU003653"/>
    </source>
</evidence>
<dbReference type="PANTHER" id="PTHR31645">
    <property type="entry name" value="OLIGOPEPTIDE TRANSPORTER YGL114W-RELATED"/>
    <property type="match status" value="1"/>
</dbReference>
<feature type="binding site" evidence="7">
    <location>
        <position position="900"/>
    </location>
    <ligand>
        <name>a divalent metal cation</name>
        <dbReference type="ChEBI" id="CHEBI:60240"/>
        <label>1</label>
    </ligand>
</feature>
<dbReference type="EMBL" id="BQKI01000009">
    <property type="protein sequence ID" value="GJN01801.1"/>
    <property type="molecule type" value="Genomic_DNA"/>
</dbReference>
<accession>A0AAV5CUJ0</accession>
<keyword evidence="6 10" id="KW-0472">Membrane</keyword>
<comment type="function">
    <text evidence="8">Cotranslationally removes the N-terminal methionine from nascent proteins. The N-terminal methionine is often cleaved when the second residue in the primary sequence is small and uncharged (Met-Ala-, Cys, Gly, Pro, Ser, Thr, or Val).</text>
</comment>
<dbReference type="EC" id="3.4.11.18" evidence="8"/>
<keyword evidence="4 10" id="KW-0812">Transmembrane</keyword>
<evidence type="ECO:0000256" key="1">
    <source>
        <dbReference type="ARBA" id="ARBA00004141"/>
    </source>
</evidence>
<feature type="binding site" evidence="7">
    <location>
        <position position="900"/>
    </location>
    <ligand>
        <name>a divalent metal cation</name>
        <dbReference type="ChEBI" id="CHEBI:60240"/>
        <label>2</label>
        <note>catalytic</note>
    </ligand>
</feature>
<comment type="similarity">
    <text evidence="7">Belongs to the peptidase M24A family. Methionine aminopeptidase type 1 subfamily.</text>
</comment>
<dbReference type="InterPro" id="IPR004813">
    <property type="entry name" value="OPT"/>
</dbReference>
<name>A0AAV5CUJ0_ELECO</name>
<feature type="transmembrane region" description="Helical" evidence="10">
    <location>
        <begin position="432"/>
        <end position="453"/>
    </location>
</feature>
<comment type="caution">
    <text evidence="12">The sequence shown here is derived from an EMBL/GenBank/DDBJ whole genome shotgun (WGS) entry which is preliminary data.</text>
</comment>
<dbReference type="PANTHER" id="PTHR31645:SF48">
    <property type="entry name" value="METAL-NICOTIANAMINE TRANSPORTER YSL17-RELATED"/>
    <property type="match status" value="1"/>
</dbReference>
<proteinExistence type="inferred from homology"/>
<comment type="similarity">
    <text evidence="2">Belongs to the YSL (TC 2.A.67.2) family.</text>
</comment>
<dbReference type="Pfam" id="PF03169">
    <property type="entry name" value="OPT"/>
    <property type="match status" value="1"/>
</dbReference>
<feature type="transmembrane region" description="Helical" evidence="10">
    <location>
        <begin position="148"/>
        <end position="165"/>
    </location>
</feature>
<feature type="transmembrane region" description="Helical" evidence="10">
    <location>
        <begin position="122"/>
        <end position="141"/>
    </location>
</feature>
<feature type="compositionally biased region" description="Pro residues" evidence="9">
    <location>
        <begin position="636"/>
        <end position="648"/>
    </location>
</feature>
<feature type="transmembrane region" description="Helical" evidence="10">
    <location>
        <begin position="26"/>
        <end position="44"/>
    </location>
</feature>
<feature type="binding site" evidence="7">
    <location>
        <position position="828"/>
    </location>
    <ligand>
        <name>a divalent metal cation</name>
        <dbReference type="ChEBI" id="CHEBI:60240"/>
        <label>2</label>
        <note>catalytic</note>
    </ligand>
</feature>
<comment type="catalytic activity">
    <reaction evidence="7 8">
        <text>Release of N-terminal amino acids, preferentially methionine, from peptides and arylamides.</text>
        <dbReference type="EC" id="3.4.11.18"/>
    </reaction>
</comment>
<evidence type="ECO:0000259" key="11">
    <source>
        <dbReference type="Pfam" id="PF00557"/>
    </source>
</evidence>
<evidence type="ECO:0000256" key="2">
    <source>
        <dbReference type="ARBA" id="ARBA00010276"/>
    </source>
</evidence>
<dbReference type="GO" id="GO:0046872">
    <property type="term" value="F:metal ion binding"/>
    <property type="evidence" value="ECO:0007669"/>
    <property type="project" value="UniProtKB-UniRule"/>
</dbReference>
<dbReference type="GO" id="GO:0070006">
    <property type="term" value="F:metalloaminopeptidase activity"/>
    <property type="evidence" value="ECO:0007669"/>
    <property type="project" value="UniProtKB-UniRule"/>
</dbReference>
<dbReference type="GO" id="GO:0004239">
    <property type="term" value="F:initiator methionyl aminopeptidase activity"/>
    <property type="evidence" value="ECO:0007669"/>
    <property type="project" value="UniProtKB-UniRule"/>
</dbReference>
<dbReference type="GO" id="GO:0016020">
    <property type="term" value="C:membrane"/>
    <property type="evidence" value="ECO:0007669"/>
    <property type="project" value="UniProtKB-SubCell"/>
</dbReference>
<dbReference type="HAMAP" id="MF_01974">
    <property type="entry name" value="MetAP_1"/>
    <property type="match status" value="1"/>
</dbReference>
<reference evidence="12" key="2">
    <citation type="submission" date="2021-12" db="EMBL/GenBank/DDBJ databases">
        <title>Resequencing data analysis of finger millet.</title>
        <authorList>
            <person name="Hatakeyama M."/>
            <person name="Aluri S."/>
            <person name="Balachadran M.T."/>
            <person name="Sivarajan S.R."/>
            <person name="Poveda L."/>
            <person name="Shimizu-Inatsugi R."/>
            <person name="Schlapbach R."/>
            <person name="Sreeman S.M."/>
            <person name="Shimizu K.K."/>
        </authorList>
    </citation>
    <scope>NUCLEOTIDE SEQUENCE</scope>
</reference>
<protein>
    <recommendedName>
        <fullName evidence="8">Methionine aminopeptidase</fullName>
        <ecNumber evidence="8">3.4.11.18</ecNumber>
    </recommendedName>
</protein>
<sequence length="916" mass="98811">MSKNAAEGGGAGSDGLNVEEPSVGRLIAFLFLTHFAGLFAILPFRDYFIMRHNLTFPSGTATAHLINTIHNPHGAKQARKQVSVLLKTFVSTMAWSVFQWFFSGPGGPACGFQAFPTFGLAAFRRGFSFNFTMSNVGVGMLSPYKITLSMLAGSLLSWGVLWPYIESKEGSWYPAGLGDYSLSGINAYRTFTGISMVLADGLFLLLCILLRTLRAMMARSNNKHPHHPPPFRCLSESVVVNNDSSSRPIPGPSRSFDDRRRAQVFLRDRVSSPASALCYVALSAVSVAAIPRLYPQLAHRHVAAAYLAAPVFAFSNASPCWVFGSWAGLDRGGVVAGLAACGIFVSAVSPAADLVQECRTGYLTLTSPHTVLLGQIAGTALGCVVSPVVFWVLYKLYDRDADGPDTVPYAKLYRAMVMLGTGQGGGLPRHSLLLCEIFFALALVVGVILEVAARRGWRVVGRFVPSTIAMAVGFFVSPKLAVGMCAGSVVVFMWKRHDRDEARVLAPAVAAGMICGDGFGSLLLSVLAIFKARAPICIMFLSRDVNARLDAFLATLHNPVHGCPPLSVAVLRRPSVYPLHFCLNLFFEGKTCLQKPFVVQAKRSGGLDKATTRPRGTQVSGQPKKRAPLTRGTVSPPLPVPANIPRPPYVGTKEAPEIAKEIQMHDKDSIVHMRAACELAARVLEYAGTLVKPSVTTDEIDKAVHKMIIDAGAYPSPLGYGGFPKSVCTSVNECMCHGIPDSRELQDGDIINIDVTVYLNGYHGDTSKTFLCGDVDEPSKQLVKVTEECLLRAISTCKHGTSYKKIGRRISEHAERHGFGVVECFVGHGVGKVFHSEPIIYHQKLTGVLLATGNNRPGQMVEGQTFTIEPILSIGSIDCDMWGDGWTAVTTDGSVAAQFEHTILITRSGAEILTKC</sequence>
<keyword evidence="13" id="KW-1185">Reference proteome</keyword>
<dbReference type="InterPro" id="IPR000994">
    <property type="entry name" value="Pept_M24"/>
</dbReference>
<feature type="binding site" evidence="7">
    <location>
        <position position="754"/>
    </location>
    <ligand>
        <name>a divalent metal cation</name>
        <dbReference type="ChEBI" id="CHEBI:60240"/>
        <label>1</label>
    </ligand>
</feature>
<dbReference type="InterPro" id="IPR036005">
    <property type="entry name" value="Creatinase/aminopeptidase-like"/>
</dbReference>
<feature type="transmembrane region" description="Helical" evidence="10">
    <location>
        <begin position="270"/>
        <end position="290"/>
    </location>
</feature>
<feature type="transmembrane region" description="Helical" evidence="10">
    <location>
        <begin position="334"/>
        <end position="352"/>
    </location>
</feature>
<evidence type="ECO:0000313" key="13">
    <source>
        <dbReference type="Proteomes" id="UP001054889"/>
    </source>
</evidence>